<dbReference type="PANTHER" id="PTHR24257">
    <property type="entry name" value="CHYMOTRYPSIN-LIKE ELASTASE FAMILY MEMBER"/>
    <property type="match status" value="1"/>
</dbReference>
<dbReference type="GO" id="GO:0004252">
    <property type="term" value="F:serine-type endopeptidase activity"/>
    <property type="evidence" value="ECO:0007669"/>
    <property type="project" value="InterPro"/>
</dbReference>
<accession>A0A7J7EDW5</accession>
<dbReference type="Proteomes" id="UP000551758">
    <property type="component" value="Unassembled WGS sequence"/>
</dbReference>
<evidence type="ECO:0000259" key="9">
    <source>
        <dbReference type="SMART" id="SM00020"/>
    </source>
</evidence>
<dbReference type="Pfam" id="PF00089">
    <property type="entry name" value="Trypsin"/>
    <property type="match status" value="1"/>
</dbReference>
<evidence type="ECO:0000256" key="4">
    <source>
        <dbReference type="ARBA" id="ARBA00022729"/>
    </source>
</evidence>
<evidence type="ECO:0000256" key="5">
    <source>
        <dbReference type="ARBA" id="ARBA00022801"/>
    </source>
</evidence>
<organism evidence="10 11">
    <name type="scientific">Diceros bicornis minor</name>
    <name type="common">South-central black rhinoceros</name>
    <dbReference type="NCBI Taxonomy" id="77932"/>
    <lineage>
        <taxon>Eukaryota</taxon>
        <taxon>Metazoa</taxon>
        <taxon>Chordata</taxon>
        <taxon>Craniata</taxon>
        <taxon>Vertebrata</taxon>
        <taxon>Euteleostomi</taxon>
        <taxon>Mammalia</taxon>
        <taxon>Eutheria</taxon>
        <taxon>Laurasiatheria</taxon>
        <taxon>Perissodactyla</taxon>
        <taxon>Rhinocerotidae</taxon>
        <taxon>Diceros</taxon>
    </lineage>
</organism>
<evidence type="ECO:0000313" key="11">
    <source>
        <dbReference type="Proteomes" id="UP000551758"/>
    </source>
</evidence>
<keyword evidence="3" id="KW-0645">Protease</keyword>
<dbReference type="InterPro" id="IPR001254">
    <property type="entry name" value="Trypsin_dom"/>
</dbReference>
<dbReference type="GO" id="GO:0005615">
    <property type="term" value="C:extracellular space"/>
    <property type="evidence" value="ECO:0007669"/>
    <property type="project" value="TreeGrafter"/>
</dbReference>
<evidence type="ECO:0000256" key="3">
    <source>
        <dbReference type="ARBA" id="ARBA00022670"/>
    </source>
</evidence>
<dbReference type="SUPFAM" id="SSF50494">
    <property type="entry name" value="Trypsin-like serine proteases"/>
    <property type="match status" value="1"/>
</dbReference>
<evidence type="ECO:0000256" key="2">
    <source>
        <dbReference type="ARBA" id="ARBA00022525"/>
    </source>
</evidence>
<keyword evidence="4" id="KW-0732">Signal</keyword>
<dbReference type="EMBL" id="JACDTQ010003516">
    <property type="protein sequence ID" value="KAF5913918.1"/>
    <property type="molecule type" value="Genomic_DNA"/>
</dbReference>
<evidence type="ECO:0000256" key="8">
    <source>
        <dbReference type="SAM" id="MobiDB-lite"/>
    </source>
</evidence>
<comment type="subcellular location">
    <subcellularLocation>
        <location evidence="1">Secreted</location>
    </subcellularLocation>
</comment>
<evidence type="ECO:0000256" key="1">
    <source>
        <dbReference type="ARBA" id="ARBA00004613"/>
    </source>
</evidence>
<keyword evidence="11" id="KW-1185">Reference proteome</keyword>
<dbReference type="PANTHER" id="PTHR24257:SF19">
    <property type="entry name" value="CHYMOTRYPSIN-LIKE ELASTASE FAMILY MEMBER 2B"/>
    <property type="match status" value="1"/>
</dbReference>
<keyword evidence="7" id="KW-0865">Zymogen</keyword>
<protein>
    <recommendedName>
        <fullName evidence="9">Peptidase S1 domain-containing protein</fullName>
    </recommendedName>
</protein>
<evidence type="ECO:0000313" key="10">
    <source>
        <dbReference type="EMBL" id="KAF5913918.1"/>
    </source>
</evidence>
<proteinExistence type="predicted"/>
<evidence type="ECO:0000256" key="6">
    <source>
        <dbReference type="ARBA" id="ARBA00022825"/>
    </source>
</evidence>
<dbReference type="InterPro" id="IPR009003">
    <property type="entry name" value="Peptidase_S1_PA"/>
</dbReference>
<keyword evidence="2" id="KW-0964">Secreted</keyword>
<dbReference type="GO" id="GO:0006508">
    <property type="term" value="P:proteolysis"/>
    <property type="evidence" value="ECO:0007669"/>
    <property type="project" value="UniProtKB-KW"/>
</dbReference>
<feature type="domain" description="Peptidase S1" evidence="9">
    <location>
        <begin position="1"/>
        <end position="139"/>
    </location>
</feature>
<sequence length="140" mass="14757">GPEKGKDSPELTLCAGPPSPRSSRTDRVVLGRHSLSTVESGSLALAVSKFVVHKEWNSSQLSKGNDTALLKVANSVSLTDKIRLGCLPRAGSILPNNYVCYATGWGRLQTNGGLPDILQQGELLLWTMPHAPALAGGAAR</sequence>
<dbReference type="AlphaFoldDB" id="A0A7J7EDW5"/>
<dbReference type="InterPro" id="IPR043504">
    <property type="entry name" value="Peptidase_S1_PA_chymotrypsin"/>
</dbReference>
<evidence type="ECO:0000256" key="7">
    <source>
        <dbReference type="ARBA" id="ARBA00023145"/>
    </source>
</evidence>
<comment type="caution">
    <text evidence="10">The sequence shown here is derived from an EMBL/GenBank/DDBJ whole genome shotgun (WGS) entry which is preliminary data.</text>
</comment>
<feature type="region of interest" description="Disordered" evidence="8">
    <location>
        <begin position="1"/>
        <end position="25"/>
    </location>
</feature>
<gene>
    <name evidence="10" type="ORF">HPG69_011949</name>
</gene>
<dbReference type="SMART" id="SM00020">
    <property type="entry name" value="Tryp_SPc"/>
    <property type="match status" value="1"/>
</dbReference>
<feature type="non-terminal residue" evidence="10">
    <location>
        <position position="140"/>
    </location>
</feature>
<dbReference type="InterPro" id="IPR050850">
    <property type="entry name" value="Peptidase_S1_Elastase_sf"/>
</dbReference>
<dbReference type="Gene3D" id="2.40.10.10">
    <property type="entry name" value="Trypsin-like serine proteases"/>
    <property type="match status" value="2"/>
</dbReference>
<keyword evidence="5" id="KW-0378">Hydrolase</keyword>
<reference evidence="10 11" key="1">
    <citation type="journal article" date="2020" name="Mol. Biol. Evol.">
        <title>Interspecific Gene Flow and the Evolution of Specialization in Black and White Rhinoceros.</title>
        <authorList>
            <person name="Moodley Y."/>
            <person name="Westbury M.V."/>
            <person name="Russo I.M."/>
            <person name="Gopalakrishnan S."/>
            <person name="Rakotoarivelo A."/>
            <person name="Olsen R.A."/>
            <person name="Prost S."/>
            <person name="Tunstall T."/>
            <person name="Ryder O.A."/>
            <person name="Dalen L."/>
            <person name="Bruford M.W."/>
        </authorList>
    </citation>
    <scope>NUCLEOTIDE SEQUENCE [LARGE SCALE GENOMIC DNA]</scope>
    <source>
        <strain evidence="10">SBR-YM</strain>
        <tissue evidence="10">Skin</tissue>
    </source>
</reference>
<name>A0A7J7EDW5_DICBM</name>
<keyword evidence="6" id="KW-0720">Serine protease</keyword>